<evidence type="ECO:0000313" key="3">
    <source>
        <dbReference type="WBParaSite" id="L893_g9132.t1"/>
    </source>
</evidence>
<sequence>MIDNILEGLRKQAQDREDSVVDGNTGEKGDFAEAGGPGPSTSYQSNAKRREKRKGSVMNPRWNSLLNQKIESYLEKEESKGNEWTSDELYELYKLICKYGCCHEAVSHVFSERLAPRSLDDIRTKIVDIHDLMEKTNDDHKRKEYRRCNKEGAAIEPPLQNTKVNTWLQAVWELLSNRHISDESNMALSDVLQKIQATESERKRKMKPVPMTNSSEAKCRKLSANPDYASIYKTVEMMAAMRDPQKMRMKEIDAAILSSVISEVEREVDKFHTKQMPQFASLFRDLQSGYFDDYSIINQLNDNIDPGSAHINFFGLSEEQRCMFPEMKKKKPSK</sequence>
<reference evidence="3" key="1">
    <citation type="submission" date="2016-11" db="UniProtKB">
        <authorList>
            <consortium name="WormBaseParasite"/>
        </authorList>
    </citation>
    <scope>IDENTIFICATION</scope>
</reference>
<dbReference type="WBParaSite" id="L893_g9132.t1">
    <property type="protein sequence ID" value="L893_g9132.t1"/>
    <property type="gene ID" value="L893_g9132"/>
</dbReference>
<feature type="region of interest" description="Disordered" evidence="1">
    <location>
        <begin position="1"/>
        <end position="57"/>
    </location>
</feature>
<keyword evidence="2" id="KW-1185">Reference proteome</keyword>
<name>A0A1I8ATW8_9BILA</name>
<proteinExistence type="predicted"/>
<evidence type="ECO:0000256" key="1">
    <source>
        <dbReference type="SAM" id="MobiDB-lite"/>
    </source>
</evidence>
<feature type="compositionally biased region" description="Basic and acidic residues" evidence="1">
    <location>
        <begin position="8"/>
        <end position="31"/>
    </location>
</feature>
<protein>
    <submittedName>
        <fullName evidence="3">Uncharacterized protein</fullName>
    </submittedName>
</protein>
<evidence type="ECO:0000313" key="2">
    <source>
        <dbReference type="Proteomes" id="UP000095287"/>
    </source>
</evidence>
<dbReference type="AlphaFoldDB" id="A0A1I8ATW8"/>
<dbReference type="Proteomes" id="UP000095287">
    <property type="component" value="Unplaced"/>
</dbReference>
<organism evidence="2 3">
    <name type="scientific">Steinernema glaseri</name>
    <dbReference type="NCBI Taxonomy" id="37863"/>
    <lineage>
        <taxon>Eukaryota</taxon>
        <taxon>Metazoa</taxon>
        <taxon>Ecdysozoa</taxon>
        <taxon>Nematoda</taxon>
        <taxon>Chromadorea</taxon>
        <taxon>Rhabditida</taxon>
        <taxon>Tylenchina</taxon>
        <taxon>Panagrolaimomorpha</taxon>
        <taxon>Strongyloidoidea</taxon>
        <taxon>Steinernematidae</taxon>
        <taxon>Steinernema</taxon>
    </lineage>
</organism>
<accession>A0A1I8ATW8</accession>